<comment type="caution">
    <text evidence="2">The sequence shown here is derived from an EMBL/GenBank/DDBJ whole genome shotgun (WGS) entry which is preliminary data.</text>
</comment>
<dbReference type="Gene3D" id="2.60.40.10">
    <property type="entry name" value="Immunoglobulins"/>
    <property type="match status" value="1"/>
</dbReference>
<dbReference type="GO" id="GO:0005975">
    <property type="term" value="P:carbohydrate metabolic process"/>
    <property type="evidence" value="ECO:0007669"/>
    <property type="project" value="InterPro"/>
</dbReference>
<dbReference type="InterPro" id="IPR050546">
    <property type="entry name" value="Glycosyl_Hydrlase_16"/>
</dbReference>
<dbReference type="EMBL" id="JACBZM010000001">
    <property type="protein sequence ID" value="NYI47372.1"/>
    <property type="molecule type" value="Genomic_DNA"/>
</dbReference>
<reference evidence="2 3" key="1">
    <citation type="submission" date="2020-07" db="EMBL/GenBank/DDBJ databases">
        <title>Sequencing the genomes of 1000 actinobacteria strains.</title>
        <authorList>
            <person name="Klenk H.-P."/>
        </authorList>
    </citation>
    <scope>NUCLEOTIDE SEQUENCE [LARGE SCALE GENOMIC DNA]</scope>
    <source>
        <strain evidence="2 3">DSM 15131</strain>
    </source>
</reference>
<dbReference type="SUPFAM" id="SSF49899">
    <property type="entry name" value="Concanavalin A-like lectins/glucanases"/>
    <property type="match status" value="1"/>
</dbReference>
<feature type="domain" description="GH16" evidence="1">
    <location>
        <begin position="533"/>
        <end position="804"/>
    </location>
</feature>
<dbReference type="PANTHER" id="PTHR10963">
    <property type="entry name" value="GLYCOSYL HYDROLASE-RELATED"/>
    <property type="match status" value="1"/>
</dbReference>
<dbReference type="CDD" id="cd08023">
    <property type="entry name" value="GH16_laminarinase_like"/>
    <property type="match status" value="1"/>
</dbReference>
<evidence type="ECO:0000313" key="2">
    <source>
        <dbReference type="EMBL" id="NYI47372.1"/>
    </source>
</evidence>
<sequence length="804" mass="84382">MATTTTLTMNADGTGTVRVVAADGSAPVNPVDLWVDTTWVQTFTLADGRAAIDVGAQTPGDHRITVRYRNSATHAASQASIMWTAPGTVQVPTTTTLQLNADGTGTIKVTAASGPTPSNPVDLWVDSTWQKAYTLTNGQAAVNLGTQTAGDHKVTVRHRPSSTSGASQVTVPWTAPGTVQVPTTTTLQLNADGTGTIKVTAASGPTPSNPVDLWVDSTWQKAYTLTNGQAAVNLGTQTAGDHKVTVRYRPSTTSGTSQMTVPWTAPGTVQVPTTTTLQLNADGSGTIKVTAASGPTPSNPVDLWVDSTWQKAYTLTNGQAAVNLGAQALGDHRITVRYRPSTTTGASQASLMWTAPGTVQVPTTTTLDLSADGTGTIKVTADGGASASLANPVDLWIDSTWQRAYTLTNGQATFDLGPQPGGDHRVTVRYRPSSTSGASQASLPWSVTTADQVATTTTLSVMPDGTATIKVVAANGSATTNPVDLWVDGRAQTTHTLTDGRTTVALGSRVGGALGVKVRYRPSATQQASTATATWSVDTSPVPAAGACGETVLKADGTPWTCTFADDFVGTTLDRAKWNVQTIFASGHEDSVACYVDSPDNVAVSDGALHLTVRKGEPRACEGQGGLVTPYTSGMVTTAHRWSQQYGRFEARVKTTATTSPGLHEAFWLWPDDRYPEGQQAWPANGEIDIAETYSKFADLVVPYLHTALDTVGGILTGSDANTTWSCTAPRGEFNTYTLEWSPERVEVFVNGRSCLVNTSGNDAFKKRYIMALTQALGSQTGNTLVDGTPLPATMTVDYVRAWS</sequence>
<dbReference type="InterPro" id="IPR013783">
    <property type="entry name" value="Ig-like_fold"/>
</dbReference>
<name>A0A7Z0CR12_9ACTN</name>
<dbReference type="PANTHER" id="PTHR10963:SF60">
    <property type="entry name" value="GRAM-NEGATIVE BACTERIA-BINDING PROTEIN 1-RELATED"/>
    <property type="match status" value="1"/>
</dbReference>
<evidence type="ECO:0000313" key="3">
    <source>
        <dbReference type="Proteomes" id="UP000562045"/>
    </source>
</evidence>
<dbReference type="Pfam" id="PF00722">
    <property type="entry name" value="Glyco_hydro_16"/>
    <property type="match status" value="1"/>
</dbReference>
<proteinExistence type="predicted"/>
<dbReference type="InterPro" id="IPR000757">
    <property type="entry name" value="Beta-glucanase-like"/>
</dbReference>
<dbReference type="InterPro" id="IPR013320">
    <property type="entry name" value="ConA-like_dom_sf"/>
</dbReference>
<accession>A0A7Z0CR12</accession>
<evidence type="ECO:0000259" key="1">
    <source>
        <dbReference type="PROSITE" id="PS51762"/>
    </source>
</evidence>
<protein>
    <submittedName>
        <fullName evidence="2">Beta-glucanase (GH16 family)</fullName>
    </submittedName>
</protein>
<dbReference type="Proteomes" id="UP000562045">
    <property type="component" value="Unassembled WGS sequence"/>
</dbReference>
<dbReference type="GO" id="GO:0004553">
    <property type="term" value="F:hydrolase activity, hydrolyzing O-glycosyl compounds"/>
    <property type="evidence" value="ECO:0007669"/>
    <property type="project" value="InterPro"/>
</dbReference>
<dbReference type="AlphaFoldDB" id="A0A7Z0CR12"/>
<dbReference type="PROSITE" id="PS51762">
    <property type="entry name" value="GH16_2"/>
    <property type="match status" value="1"/>
</dbReference>
<dbReference type="RefSeq" id="WP_179651332.1">
    <property type="nucleotide sequence ID" value="NZ_JACBZM010000001.1"/>
</dbReference>
<dbReference type="Gene3D" id="2.60.120.200">
    <property type="match status" value="1"/>
</dbReference>
<organism evidence="2 3">
    <name type="scientific">Nocardioides aromaticivorans</name>
    <dbReference type="NCBI Taxonomy" id="200618"/>
    <lineage>
        <taxon>Bacteria</taxon>
        <taxon>Bacillati</taxon>
        <taxon>Actinomycetota</taxon>
        <taxon>Actinomycetes</taxon>
        <taxon>Propionibacteriales</taxon>
        <taxon>Nocardioidaceae</taxon>
        <taxon>Nocardioides</taxon>
    </lineage>
</organism>
<gene>
    <name evidence="2" type="ORF">BJ993_004452</name>
</gene>